<dbReference type="Pfam" id="PF15152">
    <property type="entry name" value="Kisspeptin"/>
    <property type="match status" value="1"/>
</dbReference>
<dbReference type="PANTHER" id="PTHR16955">
    <property type="entry name" value="METASTASIS-SUPPRESSOR KISS-1"/>
    <property type="match status" value="1"/>
</dbReference>
<evidence type="ECO:0000313" key="2">
    <source>
        <dbReference type="EMBL" id="OCT91795.1"/>
    </source>
</evidence>
<evidence type="ECO:0000313" key="3">
    <source>
        <dbReference type="Proteomes" id="UP000694892"/>
    </source>
</evidence>
<dbReference type="OrthoDB" id="9899812at2759"/>
<accession>A0A974DI15</accession>
<name>A0A974DI15_XENLA</name>
<evidence type="ECO:0008006" key="4">
    <source>
        <dbReference type="Google" id="ProtNLM"/>
    </source>
</evidence>
<sequence length="131" mass="14707">MIMPGLYLFLFLLGIHLGRSDRTARNAGELYSQVPGQSQWLGSLLCPEKMPDSSRAEQTPVLALLCRRKKSFSTGHHWSTGSLLPSQSISAPTGEFLVEREKDLSTYNWNSFGLRYGKRDSGSENSKVKIW</sequence>
<dbReference type="AlphaFoldDB" id="A0A974DI15"/>
<dbReference type="Proteomes" id="UP000694892">
    <property type="component" value="Chromosome 2S"/>
</dbReference>
<dbReference type="InterPro" id="IPR020207">
    <property type="entry name" value="Metastasis-suppressor_KiSS-1"/>
</dbReference>
<dbReference type="GO" id="GO:0007186">
    <property type="term" value="P:G protein-coupled receptor signaling pathway"/>
    <property type="evidence" value="ECO:0007669"/>
    <property type="project" value="TreeGrafter"/>
</dbReference>
<organism evidence="2 3">
    <name type="scientific">Xenopus laevis</name>
    <name type="common">African clawed frog</name>
    <dbReference type="NCBI Taxonomy" id="8355"/>
    <lineage>
        <taxon>Eukaryota</taxon>
        <taxon>Metazoa</taxon>
        <taxon>Chordata</taxon>
        <taxon>Craniata</taxon>
        <taxon>Vertebrata</taxon>
        <taxon>Euteleostomi</taxon>
        <taxon>Amphibia</taxon>
        <taxon>Batrachia</taxon>
        <taxon>Anura</taxon>
        <taxon>Pipoidea</taxon>
        <taxon>Pipidae</taxon>
        <taxon>Xenopodinae</taxon>
        <taxon>Xenopus</taxon>
        <taxon>Xenopus</taxon>
    </lineage>
</organism>
<dbReference type="PANTHER" id="PTHR16955:SF6">
    <property type="entry name" value="METASTASIS-SUPPRESSOR KISS-1"/>
    <property type="match status" value="1"/>
</dbReference>
<dbReference type="OMA" id="FSTGHHW"/>
<dbReference type="GO" id="GO:0007204">
    <property type="term" value="P:positive regulation of cytosolic calcium ion concentration"/>
    <property type="evidence" value="ECO:0007669"/>
    <property type="project" value="TreeGrafter"/>
</dbReference>
<dbReference type="EMBL" id="CM004469">
    <property type="protein sequence ID" value="OCT91795.1"/>
    <property type="molecule type" value="Genomic_DNA"/>
</dbReference>
<protein>
    <recommendedName>
        <fullName evidence="4">Kisspeptin</fullName>
    </recommendedName>
</protein>
<feature type="signal peptide" evidence="1">
    <location>
        <begin position="1"/>
        <end position="20"/>
    </location>
</feature>
<gene>
    <name evidence="2" type="ORF">XELAEV_18014848mg</name>
</gene>
<feature type="chain" id="PRO_5037284566" description="Kisspeptin" evidence="1">
    <location>
        <begin position="21"/>
        <end position="131"/>
    </location>
</feature>
<dbReference type="GO" id="GO:0031773">
    <property type="term" value="F:kisspeptin receptor binding"/>
    <property type="evidence" value="ECO:0007669"/>
    <property type="project" value="TreeGrafter"/>
</dbReference>
<proteinExistence type="predicted"/>
<evidence type="ECO:0000256" key="1">
    <source>
        <dbReference type="SAM" id="SignalP"/>
    </source>
</evidence>
<keyword evidence="1" id="KW-0732">Signal</keyword>
<reference evidence="3" key="1">
    <citation type="journal article" date="2016" name="Nature">
        <title>Genome evolution in the allotetraploid frog Xenopus laevis.</title>
        <authorList>
            <person name="Session A.M."/>
            <person name="Uno Y."/>
            <person name="Kwon T."/>
            <person name="Chapman J.A."/>
            <person name="Toyoda A."/>
            <person name="Takahashi S."/>
            <person name="Fukui A."/>
            <person name="Hikosaka A."/>
            <person name="Suzuki A."/>
            <person name="Kondo M."/>
            <person name="van Heeringen S.J."/>
            <person name="Quigley I."/>
            <person name="Heinz S."/>
            <person name="Ogino H."/>
            <person name="Ochi H."/>
            <person name="Hellsten U."/>
            <person name="Lyons J.B."/>
            <person name="Simakov O."/>
            <person name="Putnam N."/>
            <person name="Stites J."/>
            <person name="Kuroki Y."/>
            <person name="Tanaka T."/>
            <person name="Michiue T."/>
            <person name="Watanabe M."/>
            <person name="Bogdanovic O."/>
            <person name="Lister R."/>
            <person name="Georgiou G."/>
            <person name="Paranjpe S.S."/>
            <person name="van Kruijsbergen I."/>
            <person name="Shu S."/>
            <person name="Carlson J."/>
            <person name="Kinoshita T."/>
            <person name="Ohta Y."/>
            <person name="Mawaribuchi S."/>
            <person name="Jenkins J."/>
            <person name="Grimwood J."/>
            <person name="Schmutz J."/>
            <person name="Mitros T."/>
            <person name="Mozaffari S.V."/>
            <person name="Suzuki Y."/>
            <person name="Haramoto Y."/>
            <person name="Yamamoto T.S."/>
            <person name="Takagi C."/>
            <person name="Heald R."/>
            <person name="Miller K."/>
            <person name="Haudenschild C."/>
            <person name="Kitzman J."/>
            <person name="Nakayama T."/>
            <person name="Izutsu Y."/>
            <person name="Robert J."/>
            <person name="Fortriede J."/>
            <person name="Burns K."/>
            <person name="Lotay V."/>
            <person name="Karimi K."/>
            <person name="Yasuoka Y."/>
            <person name="Dichmann D.S."/>
            <person name="Flajnik M.F."/>
            <person name="Houston D.W."/>
            <person name="Shendure J."/>
            <person name="DuPasquier L."/>
            <person name="Vize P.D."/>
            <person name="Zorn A.M."/>
            <person name="Ito M."/>
            <person name="Marcotte E.M."/>
            <person name="Wallingford J.B."/>
            <person name="Ito Y."/>
            <person name="Asashima M."/>
            <person name="Ueno N."/>
            <person name="Matsuda Y."/>
            <person name="Veenstra G.J."/>
            <person name="Fujiyama A."/>
            <person name="Harland R.M."/>
            <person name="Taira M."/>
            <person name="Rokhsar D.S."/>
        </authorList>
    </citation>
    <scope>NUCLEOTIDE SEQUENCE [LARGE SCALE GENOMIC DNA]</scope>
    <source>
        <strain evidence="3">J</strain>
    </source>
</reference>
<dbReference type="KEGG" id="xla:100316928"/>